<dbReference type="NCBIfam" id="NF041461">
    <property type="entry name" value="C_hydro_YcaC"/>
    <property type="match status" value="1"/>
</dbReference>
<dbReference type="AlphaFoldDB" id="A0A1J8NIS2"/>
<sequence>MCAKRQVGDNRLSKENAALLMIDHQTGLMQIARDYQYDEFKNNILALAAIGKLYNLPVVLTTSFEKGPNGPLLPELKKEFPNAPFIPRPGQINAWDNEDFVKAVKATGRKKLIIAGIVTDVCVAFPALAALSEGYNVYIVVDASGTLNKSIRDAALSRMIHAGAIPMGWFALSAELQRDWRDNGEGLTKLYKKHLVPYDNLISSHDAK</sequence>
<accession>A0A1J8NIS2</accession>
<reference evidence="2 3" key="1">
    <citation type="submission" date="2016-03" db="EMBL/GenBank/DDBJ databases">
        <title>Comparative genomics of Rickettsiella.</title>
        <authorList>
            <person name="Chandler C."/>
            <person name="Wang Y."/>
        </authorList>
    </citation>
    <scope>NUCLEOTIDE SEQUENCE [LARGE SCALE GENOMIC DNA]</scope>
    <source>
        <strain evidence="2 3">RCFS May 2013</strain>
    </source>
</reference>
<evidence type="ECO:0000313" key="2">
    <source>
        <dbReference type="EMBL" id="OIZ95257.1"/>
    </source>
</evidence>
<evidence type="ECO:0000259" key="1">
    <source>
        <dbReference type="Pfam" id="PF00857"/>
    </source>
</evidence>
<dbReference type="Gene3D" id="3.40.50.850">
    <property type="entry name" value="Isochorismatase-like"/>
    <property type="match status" value="1"/>
</dbReference>
<dbReference type="CDD" id="cd01012">
    <property type="entry name" value="YcaC_related"/>
    <property type="match status" value="1"/>
</dbReference>
<dbReference type="InterPro" id="IPR053152">
    <property type="entry name" value="Hydrolase_YcaC-like"/>
</dbReference>
<comment type="caution">
    <text evidence="2">The sequence shown here is derived from an EMBL/GenBank/DDBJ whole genome shotgun (WGS) entry which is preliminary data.</text>
</comment>
<dbReference type="InterPro" id="IPR048239">
    <property type="entry name" value="YcaC"/>
</dbReference>
<dbReference type="PANTHER" id="PTHR43559">
    <property type="entry name" value="HYDROLASE YCAC-RELATED"/>
    <property type="match status" value="1"/>
</dbReference>
<dbReference type="InterPro" id="IPR036380">
    <property type="entry name" value="Isochorismatase-like_sf"/>
</dbReference>
<organism evidence="2 3">
    <name type="scientific">Candidatus Rickettsiella isopodorum</name>
    <dbReference type="NCBI Taxonomy" id="1225476"/>
    <lineage>
        <taxon>Bacteria</taxon>
        <taxon>Pseudomonadati</taxon>
        <taxon>Pseudomonadota</taxon>
        <taxon>Gammaproteobacteria</taxon>
        <taxon>Legionellales</taxon>
        <taxon>Coxiellaceae</taxon>
        <taxon>Rickettsiella</taxon>
    </lineage>
</organism>
<dbReference type="Proteomes" id="UP000183924">
    <property type="component" value="Unassembled WGS sequence"/>
</dbReference>
<keyword evidence="3" id="KW-1185">Reference proteome</keyword>
<dbReference type="EMBL" id="LUKY01000032">
    <property type="protein sequence ID" value="OIZ95257.1"/>
    <property type="molecule type" value="Genomic_DNA"/>
</dbReference>
<dbReference type="Pfam" id="PF00857">
    <property type="entry name" value="Isochorismatase"/>
    <property type="match status" value="1"/>
</dbReference>
<keyword evidence="2" id="KW-0378">Hydrolase</keyword>
<dbReference type="PANTHER" id="PTHR43559:SF3">
    <property type="entry name" value="HYDROLASE YCAC-RELATED"/>
    <property type="match status" value="1"/>
</dbReference>
<dbReference type="InterPro" id="IPR000868">
    <property type="entry name" value="Isochorismatase-like_dom"/>
</dbReference>
<dbReference type="SUPFAM" id="SSF52499">
    <property type="entry name" value="Isochorismatase-like hydrolases"/>
    <property type="match status" value="1"/>
</dbReference>
<proteinExistence type="predicted"/>
<evidence type="ECO:0000313" key="3">
    <source>
        <dbReference type="Proteomes" id="UP000183924"/>
    </source>
</evidence>
<name>A0A1J8NIS2_9COXI</name>
<gene>
    <name evidence="2" type="ORF">A1D18_03280</name>
</gene>
<protein>
    <submittedName>
        <fullName evidence="2">Hydrolase</fullName>
    </submittedName>
</protein>
<dbReference type="STRING" id="1225476.A1D18_03280"/>
<dbReference type="GO" id="GO:0016787">
    <property type="term" value="F:hydrolase activity"/>
    <property type="evidence" value="ECO:0007669"/>
    <property type="project" value="UniProtKB-KW"/>
</dbReference>
<feature type="domain" description="Isochorismatase-like" evidence="1">
    <location>
        <begin position="17"/>
        <end position="168"/>
    </location>
</feature>